<name>A0A975HF63_9SPHN</name>
<protein>
    <submittedName>
        <fullName evidence="2">Nuclear transport factor 2 family protein</fullName>
    </submittedName>
</protein>
<proteinExistence type="predicted"/>
<feature type="domain" description="SnoaL-like" evidence="1">
    <location>
        <begin position="16"/>
        <end position="153"/>
    </location>
</feature>
<reference evidence="2" key="2">
    <citation type="submission" date="2021-04" db="EMBL/GenBank/DDBJ databases">
        <title>Isolation and genomic analysis of the ibuprofen-degrading bacterium Sphingomonas strain MPO218.</title>
        <authorList>
            <person name="Aulestia M."/>
            <person name="Flores A."/>
            <person name="Mangas E.L."/>
            <person name="Perez-Pulido A.J."/>
            <person name="Santero E."/>
            <person name="Camacho E.M."/>
        </authorList>
    </citation>
    <scope>NUCLEOTIDE SEQUENCE</scope>
    <source>
        <strain evidence="2">MPO218</strain>
    </source>
</reference>
<evidence type="ECO:0000259" key="1">
    <source>
        <dbReference type="Pfam" id="PF13577"/>
    </source>
</evidence>
<dbReference type="EMBL" id="CP059319">
    <property type="protein sequence ID" value="QTH23115.1"/>
    <property type="molecule type" value="Genomic_DNA"/>
</dbReference>
<dbReference type="RefSeq" id="WP_208633618.1">
    <property type="nucleotide sequence ID" value="NZ_CP059319.1"/>
</dbReference>
<evidence type="ECO:0000313" key="2">
    <source>
        <dbReference type="EMBL" id="QTH23115.1"/>
    </source>
</evidence>
<reference evidence="2" key="1">
    <citation type="submission" date="2020-07" db="EMBL/GenBank/DDBJ databases">
        <authorList>
            <person name="Camacho E."/>
        </authorList>
    </citation>
    <scope>NUCLEOTIDE SEQUENCE</scope>
    <source>
        <strain evidence="2">MPO218</strain>
    </source>
</reference>
<gene>
    <name evidence="2" type="ORF">HRJ34_06295</name>
</gene>
<sequence>MTIEQDIAALRAELADLRAERAVRAVVMRYFRLCDTLGPDTSLDELGLCFTRDALWEGRGRYRKAFGRHEGRDAIVAMLGSYAVPVAHFAMNAHFLSTETITIEGTIEGPEAAVGQWSMLQTSTYRDGRSDLRSAALTIRCAVEDGAWRISHFITENLFARDVDHWSDAAPISVPDVASKEPS</sequence>
<dbReference type="InterPro" id="IPR032710">
    <property type="entry name" value="NTF2-like_dom_sf"/>
</dbReference>
<dbReference type="Proteomes" id="UP000664914">
    <property type="component" value="Chromosome"/>
</dbReference>
<organism evidence="2 3">
    <name type="scientific">Rhizorhabdus wittichii</name>
    <dbReference type="NCBI Taxonomy" id="160791"/>
    <lineage>
        <taxon>Bacteria</taxon>
        <taxon>Pseudomonadati</taxon>
        <taxon>Pseudomonadota</taxon>
        <taxon>Alphaproteobacteria</taxon>
        <taxon>Sphingomonadales</taxon>
        <taxon>Sphingomonadaceae</taxon>
        <taxon>Rhizorhabdus</taxon>
    </lineage>
</organism>
<dbReference type="Gene3D" id="3.10.450.50">
    <property type="match status" value="1"/>
</dbReference>
<evidence type="ECO:0000313" key="3">
    <source>
        <dbReference type="Proteomes" id="UP000664914"/>
    </source>
</evidence>
<dbReference type="InterPro" id="IPR037401">
    <property type="entry name" value="SnoaL-like"/>
</dbReference>
<accession>A0A975HF63</accession>
<dbReference type="AlphaFoldDB" id="A0A975HF63"/>
<dbReference type="SUPFAM" id="SSF54427">
    <property type="entry name" value="NTF2-like"/>
    <property type="match status" value="1"/>
</dbReference>
<dbReference type="Pfam" id="PF13577">
    <property type="entry name" value="SnoaL_4"/>
    <property type="match status" value="1"/>
</dbReference>